<dbReference type="AlphaFoldDB" id="A0A1C7LQA6"/>
<name>A0A1C7LQA6_GRIFR</name>
<reference evidence="1 2" key="1">
    <citation type="submission" date="2016-03" db="EMBL/GenBank/DDBJ databases">
        <title>Whole genome sequencing of Grifola frondosa 9006-11.</title>
        <authorList>
            <person name="Min B."/>
            <person name="Park H."/>
            <person name="Kim J.-G."/>
            <person name="Cho H."/>
            <person name="Oh Y.-L."/>
            <person name="Kong W.-S."/>
            <person name="Choi I.-G."/>
        </authorList>
    </citation>
    <scope>NUCLEOTIDE SEQUENCE [LARGE SCALE GENOMIC DNA]</scope>
    <source>
        <strain evidence="1 2">9006-11</strain>
    </source>
</reference>
<evidence type="ECO:0000313" key="2">
    <source>
        <dbReference type="Proteomes" id="UP000092993"/>
    </source>
</evidence>
<dbReference type="EMBL" id="LUGG01000027">
    <property type="protein sequence ID" value="OBZ66903.1"/>
    <property type="molecule type" value="Genomic_DNA"/>
</dbReference>
<comment type="caution">
    <text evidence="1">The sequence shown here is derived from an EMBL/GenBank/DDBJ whole genome shotgun (WGS) entry which is preliminary data.</text>
</comment>
<proteinExistence type="predicted"/>
<accession>A0A1C7LQA6</accession>
<sequence length="79" mass="8784">MNSLSVSTVVSLTSLLETNFSGPFRCMYIPRYMSLIQAYDEDRAPIPQRSPCHEATSAGQMANRFGAVNICTFYPKIMG</sequence>
<evidence type="ECO:0000313" key="1">
    <source>
        <dbReference type="EMBL" id="OBZ66903.1"/>
    </source>
</evidence>
<dbReference type="Proteomes" id="UP000092993">
    <property type="component" value="Unassembled WGS sequence"/>
</dbReference>
<protein>
    <submittedName>
        <fullName evidence="1">Uncharacterized protein</fullName>
    </submittedName>
</protein>
<keyword evidence="2" id="KW-1185">Reference proteome</keyword>
<organism evidence="1 2">
    <name type="scientific">Grifola frondosa</name>
    <name type="common">Maitake</name>
    <name type="synonym">Polyporus frondosus</name>
    <dbReference type="NCBI Taxonomy" id="5627"/>
    <lineage>
        <taxon>Eukaryota</taxon>
        <taxon>Fungi</taxon>
        <taxon>Dikarya</taxon>
        <taxon>Basidiomycota</taxon>
        <taxon>Agaricomycotina</taxon>
        <taxon>Agaricomycetes</taxon>
        <taxon>Polyporales</taxon>
        <taxon>Grifolaceae</taxon>
        <taxon>Grifola</taxon>
    </lineage>
</organism>
<gene>
    <name evidence="1" type="ORF">A0H81_13230</name>
</gene>